<feature type="transmembrane region" description="Helical" evidence="1">
    <location>
        <begin position="64"/>
        <end position="84"/>
    </location>
</feature>
<keyword evidence="1" id="KW-0472">Membrane</keyword>
<accession>A0A1Z4NB91</accession>
<sequence length="110" mass="11907">MSQKLVEALQKLATSPVKLDQIAITRLEKEYGASLTDILTELEDYAIVHQVINDQITKPKNKPLIAITNGCFWAALIGISTLLIKPNVTIAAMTLGFTAGISVKLIGEKS</sequence>
<keyword evidence="2" id="KW-0614">Plasmid</keyword>
<dbReference type="EMBL" id="AP018249">
    <property type="protein sequence ID" value="BAZ02945.1"/>
    <property type="molecule type" value="Genomic_DNA"/>
</dbReference>
<evidence type="ECO:0000313" key="3">
    <source>
        <dbReference type="Proteomes" id="UP000218785"/>
    </source>
</evidence>
<organism evidence="2 3">
    <name type="scientific">Tolypothrix tenuis PCC 7101</name>
    <dbReference type="NCBI Taxonomy" id="231146"/>
    <lineage>
        <taxon>Bacteria</taxon>
        <taxon>Bacillati</taxon>
        <taxon>Cyanobacteriota</taxon>
        <taxon>Cyanophyceae</taxon>
        <taxon>Nostocales</taxon>
        <taxon>Tolypothrichaceae</taxon>
        <taxon>Tolypothrix</taxon>
    </lineage>
</organism>
<gene>
    <name evidence="2" type="ORF">NIES37_69580</name>
</gene>
<geneLocation type="plasmid" evidence="3">
    <name>Plasmid1 dna</name>
</geneLocation>
<keyword evidence="3" id="KW-1185">Reference proteome</keyword>
<evidence type="ECO:0000313" key="2">
    <source>
        <dbReference type="EMBL" id="BAZ02945.1"/>
    </source>
</evidence>
<reference evidence="2 3" key="1">
    <citation type="submission" date="2017-06" db="EMBL/GenBank/DDBJ databases">
        <title>Genome sequencing of cyanobaciteial culture collection at National Institute for Environmental Studies (NIES).</title>
        <authorList>
            <person name="Hirose Y."/>
            <person name="Shimura Y."/>
            <person name="Fujisawa T."/>
            <person name="Nakamura Y."/>
            <person name="Kawachi M."/>
        </authorList>
    </citation>
    <scope>NUCLEOTIDE SEQUENCE [LARGE SCALE GENOMIC DNA]</scope>
    <source>
        <strain evidence="2 3">NIES-37</strain>
        <plasmid evidence="3">Plasmid1 dna</plasmid>
    </source>
</reference>
<proteinExistence type="predicted"/>
<dbReference type="KEGG" id="ttq:NIES37_69580"/>
<keyword evidence="1" id="KW-0812">Transmembrane</keyword>
<feature type="transmembrane region" description="Helical" evidence="1">
    <location>
        <begin position="90"/>
        <end position="107"/>
    </location>
</feature>
<protein>
    <submittedName>
        <fullName evidence="2">Uncharacterized protein</fullName>
    </submittedName>
</protein>
<evidence type="ECO:0000256" key="1">
    <source>
        <dbReference type="SAM" id="Phobius"/>
    </source>
</evidence>
<dbReference type="AlphaFoldDB" id="A0A1Z4NB91"/>
<keyword evidence="1" id="KW-1133">Transmembrane helix</keyword>
<dbReference type="RefSeq" id="WP_096584639.1">
    <property type="nucleotide sequence ID" value="NZ_CAWNJS010000002.1"/>
</dbReference>
<dbReference type="Proteomes" id="UP000218785">
    <property type="component" value="Plasmid plasmid1"/>
</dbReference>
<name>A0A1Z4NB91_9CYAN</name>